<reference evidence="2 3" key="1">
    <citation type="submission" date="2018-11" db="EMBL/GenBank/DDBJ databases">
        <title>Phylogenetic determinants of toxin gene distribution in genomes of Brevibacillus laterosporus.</title>
        <authorList>
            <person name="Glare T.R."/>
            <person name="Durrant A."/>
            <person name="Berry C."/>
            <person name="Palma L."/>
            <person name="Ormskirk M."/>
            <person name="Cox M.O."/>
        </authorList>
    </citation>
    <scope>NUCLEOTIDE SEQUENCE [LARGE SCALE GENOMIC DNA]</scope>
    <source>
        <strain evidence="2 3">1821L</strain>
    </source>
</reference>
<dbReference type="Pfam" id="PF01557">
    <property type="entry name" value="FAA_hydrolase"/>
    <property type="match status" value="1"/>
</dbReference>
<dbReference type="GO" id="GO:0016787">
    <property type="term" value="F:hydrolase activity"/>
    <property type="evidence" value="ECO:0007669"/>
    <property type="project" value="UniProtKB-KW"/>
</dbReference>
<keyword evidence="2" id="KW-0378">Hydrolase</keyword>
<evidence type="ECO:0000259" key="1">
    <source>
        <dbReference type="Pfam" id="PF01557"/>
    </source>
</evidence>
<sequence>MKLVSYQRKEKLTPTRNQAEWRAGLYVGEGVIDVANAMKGAPSAMQGLLDEWNRWYPRLLEEQQQIEGCDLISLEEVQLGAPIPRPPSFRDFYAFEQHVKTCRERRNLEMVPEWYQIPVFYFSNPAVFVGTEAGITSPKHTKSLDYELEIACVISKEGIDIPIEKADEYIAGFMILNDWSARDIQREEVKIGLGPAKAKDFATSSGPWLVTVDELQGRLIPSLKGNRYDLQMTARINGEQYSRGNFIDIYYTFAQMIARASEDCYLYPGDVIGSGTVGSGCLLEIGGGELRDWLQPGDVVELEIDHLGTLRNTIKEK</sequence>
<dbReference type="InterPro" id="IPR011234">
    <property type="entry name" value="Fumarylacetoacetase-like_C"/>
</dbReference>
<feature type="domain" description="Fumarylacetoacetase-like C-terminal" evidence="1">
    <location>
        <begin position="89"/>
        <end position="314"/>
    </location>
</feature>
<name>A0A518VEZ9_BRELA</name>
<organism evidence="2 3">
    <name type="scientific">Brevibacillus laterosporus</name>
    <name type="common">Bacillus laterosporus</name>
    <dbReference type="NCBI Taxonomy" id="1465"/>
    <lineage>
        <taxon>Bacteria</taxon>
        <taxon>Bacillati</taxon>
        <taxon>Bacillota</taxon>
        <taxon>Bacilli</taxon>
        <taxon>Bacillales</taxon>
        <taxon>Paenibacillaceae</taxon>
        <taxon>Brevibacillus</taxon>
    </lineage>
</organism>
<dbReference type="Gene3D" id="3.90.850.10">
    <property type="entry name" value="Fumarylacetoacetase-like, C-terminal domain"/>
    <property type="match status" value="1"/>
</dbReference>
<proteinExistence type="predicted"/>
<evidence type="ECO:0000313" key="3">
    <source>
        <dbReference type="Proteomes" id="UP000319432"/>
    </source>
</evidence>
<gene>
    <name evidence="2" type="ORF">EEL30_26855</name>
</gene>
<dbReference type="PANTHER" id="PTHR43211">
    <property type="entry name" value="FUMARYLACETOACETATE HYDROLASE"/>
    <property type="match status" value="1"/>
</dbReference>
<protein>
    <submittedName>
        <fullName evidence="2">Fumarylacetoacetate hydrolase family protein</fullName>
    </submittedName>
</protein>
<dbReference type="SUPFAM" id="SSF56529">
    <property type="entry name" value="FAH"/>
    <property type="match status" value="1"/>
</dbReference>
<dbReference type="OrthoDB" id="9805307at2"/>
<keyword evidence="3" id="KW-1185">Reference proteome</keyword>
<dbReference type="EMBL" id="CP033464">
    <property type="protein sequence ID" value="QDX95571.1"/>
    <property type="molecule type" value="Genomic_DNA"/>
</dbReference>
<dbReference type="AlphaFoldDB" id="A0A518VEZ9"/>
<accession>A0A518VEZ9</accession>
<evidence type="ECO:0000313" key="2">
    <source>
        <dbReference type="EMBL" id="QDX95571.1"/>
    </source>
</evidence>
<dbReference type="PANTHER" id="PTHR43211:SF1">
    <property type="entry name" value="BLL6422 PROTEIN"/>
    <property type="match status" value="1"/>
</dbReference>
<dbReference type="InterPro" id="IPR036663">
    <property type="entry name" value="Fumarylacetoacetase_C_sf"/>
</dbReference>
<dbReference type="Proteomes" id="UP000319432">
    <property type="component" value="Chromosome"/>
</dbReference>